<evidence type="ECO:0000313" key="2">
    <source>
        <dbReference type="EMBL" id="KAJ7302141.1"/>
    </source>
</evidence>
<reference evidence="2" key="1">
    <citation type="submission" date="2023-03" db="EMBL/GenBank/DDBJ databases">
        <title>Massive genome expansion in bonnet fungi (Mycena s.s.) driven by repeated elements and novel gene families across ecological guilds.</title>
        <authorList>
            <consortium name="Lawrence Berkeley National Laboratory"/>
            <person name="Harder C.B."/>
            <person name="Miyauchi S."/>
            <person name="Viragh M."/>
            <person name="Kuo A."/>
            <person name="Thoen E."/>
            <person name="Andreopoulos B."/>
            <person name="Lu D."/>
            <person name="Skrede I."/>
            <person name="Drula E."/>
            <person name="Henrissat B."/>
            <person name="Morin E."/>
            <person name="Kohler A."/>
            <person name="Barry K."/>
            <person name="LaButti K."/>
            <person name="Morin E."/>
            <person name="Salamov A."/>
            <person name="Lipzen A."/>
            <person name="Mereny Z."/>
            <person name="Hegedus B."/>
            <person name="Baldrian P."/>
            <person name="Stursova M."/>
            <person name="Weitz H."/>
            <person name="Taylor A."/>
            <person name="Grigoriev I.V."/>
            <person name="Nagy L.G."/>
            <person name="Martin F."/>
            <person name="Kauserud H."/>
        </authorList>
    </citation>
    <scope>NUCLEOTIDE SEQUENCE</scope>
    <source>
        <strain evidence="2">CBHHK002</strain>
    </source>
</reference>
<organism evidence="2 3">
    <name type="scientific">Mycena albidolilacea</name>
    <dbReference type="NCBI Taxonomy" id="1033008"/>
    <lineage>
        <taxon>Eukaryota</taxon>
        <taxon>Fungi</taxon>
        <taxon>Dikarya</taxon>
        <taxon>Basidiomycota</taxon>
        <taxon>Agaricomycotina</taxon>
        <taxon>Agaricomycetes</taxon>
        <taxon>Agaricomycetidae</taxon>
        <taxon>Agaricales</taxon>
        <taxon>Marasmiineae</taxon>
        <taxon>Mycenaceae</taxon>
        <taxon>Mycena</taxon>
    </lineage>
</organism>
<feature type="region of interest" description="Disordered" evidence="1">
    <location>
        <begin position="177"/>
        <end position="200"/>
    </location>
</feature>
<dbReference type="AlphaFoldDB" id="A0AAD6YZF2"/>
<feature type="compositionally biased region" description="Polar residues" evidence="1">
    <location>
        <begin position="177"/>
        <end position="195"/>
    </location>
</feature>
<evidence type="ECO:0000256" key="1">
    <source>
        <dbReference type="SAM" id="MobiDB-lite"/>
    </source>
</evidence>
<protein>
    <submittedName>
        <fullName evidence="2">Uncharacterized protein</fullName>
    </submittedName>
</protein>
<dbReference type="Proteomes" id="UP001218218">
    <property type="component" value="Unassembled WGS sequence"/>
</dbReference>
<keyword evidence="3" id="KW-1185">Reference proteome</keyword>
<feature type="compositionally biased region" description="Polar residues" evidence="1">
    <location>
        <begin position="86"/>
        <end position="105"/>
    </location>
</feature>
<feature type="compositionally biased region" description="Low complexity" evidence="1">
    <location>
        <begin position="117"/>
        <end position="128"/>
    </location>
</feature>
<name>A0AAD6YZF2_9AGAR</name>
<dbReference type="EMBL" id="JARIHO010000120">
    <property type="protein sequence ID" value="KAJ7302141.1"/>
    <property type="molecule type" value="Genomic_DNA"/>
</dbReference>
<feature type="region of interest" description="Disordered" evidence="1">
    <location>
        <begin position="85"/>
        <end position="128"/>
    </location>
</feature>
<evidence type="ECO:0000313" key="3">
    <source>
        <dbReference type="Proteomes" id="UP001218218"/>
    </source>
</evidence>
<accession>A0AAD6YZF2</accession>
<sequence>MGRQFPELRLCADNWKAQQIATNNYPSWIKNHSKVKIEEAVEVKSTTLKQEVQVKTQKRALSTSLPDMEQSKKIKLDDKDLLSFNPLWNPSPQSETSPATSTNVSTAEPDSAPPDTPAAEPAPSAATKATPLEISSDISHTAAVFPVTATQEPVAPAPTEAEVQAALIQTAFPPAVPNTTSEGPASPAPSQSTAVTRGRAAPGKMTATNSLTLRNLCAHDWIPKNRHGTRVQFGQYWDGLANTPGEEYWNTVSASAKANAAANAAVALA</sequence>
<gene>
    <name evidence="2" type="ORF">DFH08DRAFT_991767</name>
</gene>
<comment type="caution">
    <text evidence="2">The sequence shown here is derived from an EMBL/GenBank/DDBJ whole genome shotgun (WGS) entry which is preliminary data.</text>
</comment>
<proteinExistence type="predicted"/>